<gene>
    <name evidence="1" type="ORF">DFR38_10442</name>
</gene>
<comment type="caution">
    <text evidence="1">The sequence shown here is derived from an EMBL/GenBank/DDBJ whole genome shotgun (WGS) entry which is preliminary data.</text>
</comment>
<evidence type="ECO:0000313" key="1">
    <source>
        <dbReference type="EMBL" id="PXX49402.1"/>
    </source>
</evidence>
<dbReference type="RefSeq" id="WP_059284655.1">
    <property type="nucleotide sequence ID" value="NZ_LNQU01000005.1"/>
</dbReference>
<reference evidence="1 2" key="1">
    <citation type="submission" date="2018-05" db="EMBL/GenBank/DDBJ databases">
        <title>Genomic Encyclopedia of Type Strains, Phase IV (KMG-IV): sequencing the most valuable type-strain genomes for metagenomic binning, comparative biology and taxonomic classification.</title>
        <authorList>
            <person name="Goeker M."/>
        </authorList>
    </citation>
    <scope>NUCLEOTIDE SEQUENCE [LARGE SCALE GENOMIC DNA]</scope>
    <source>
        <strain evidence="1 2">DSM 25134</strain>
    </source>
</reference>
<keyword evidence="2" id="KW-1185">Reference proteome</keyword>
<evidence type="ECO:0000313" key="2">
    <source>
        <dbReference type="Proteomes" id="UP000248395"/>
    </source>
</evidence>
<accession>A0A318JW92</accession>
<protein>
    <submittedName>
        <fullName evidence="1">Uncharacterized protein YfdQ (DUF2303 family)</fullName>
    </submittedName>
</protein>
<dbReference type="EMBL" id="QJKC01000004">
    <property type="protein sequence ID" value="PXX49402.1"/>
    <property type="molecule type" value="Genomic_DNA"/>
</dbReference>
<dbReference type="OrthoDB" id="3598762at2"/>
<dbReference type="AlphaFoldDB" id="A0A318JW92"/>
<dbReference type="InterPro" id="IPR019276">
    <property type="entry name" value="DUF2303"/>
</dbReference>
<dbReference type="Pfam" id="PF10065">
    <property type="entry name" value="DUF2303"/>
    <property type="match status" value="1"/>
</dbReference>
<name>A0A318JW92_9NEIS</name>
<dbReference type="Proteomes" id="UP000248395">
    <property type="component" value="Unassembled WGS sequence"/>
</dbReference>
<organism evidence="1 2">
    <name type="scientific">Aquitalea magnusonii</name>
    <dbReference type="NCBI Taxonomy" id="332411"/>
    <lineage>
        <taxon>Bacteria</taxon>
        <taxon>Pseudomonadati</taxon>
        <taxon>Pseudomonadota</taxon>
        <taxon>Betaproteobacteria</taxon>
        <taxon>Neisseriales</taxon>
        <taxon>Chromobacteriaceae</taxon>
        <taxon>Aquitalea</taxon>
    </lineage>
</organism>
<sequence>MTEQCNVQAALAAAQKPFVQFINGTPFLLLPAGDGSWKAEEQSKLRETPLRKQGTTNIHQADSFISYVNLHKQAGTQIIVDADYAANRVKFKAIINGDSATGAGFADHIARFDPQTTVEWKNWTGMNGQKGDQTKLATFLTDNISNIASTNPADPTRQYPNAADVLEFITNLEMTSTVRYRSGTKVQNGQVQFEYVEEGSDQTKGKLQMFERFGIGVVPYAGGQGYFIEAFLRFRINRESGALTIWFDLHRPDQVLEAATKAAIDQLKAEITDCPIYFGTV</sequence>
<proteinExistence type="predicted"/>